<dbReference type="PATRIC" id="fig|1461583.4.peg.558"/>
<dbReference type="AlphaFoldDB" id="A0A078M283"/>
<keyword evidence="1" id="KW-1133">Transmembrane helix</keyword>
<feature type="transmembrane region" description="Helical" evidence="1">
    <location>
        <begin position="17"/>
        <end position="37"/>
    </location>
</feature>
<name>A0A078M283_9BACL</name>
<accession>A0A078M283</accession>
<proteinExistence type="predicted"/>
<dbReference type="EMBL" id="LN483073">
    <property type="protein sequence ID" value="CEA00369.1"/>
    <property type="molecule type" value="Genomic_DNA"/>
</dbReference>
<feature type="transmembrane region" description="Helical" evidence="1">
    <location>
        <begin position="95"/>
        <end position="115"/>
    </location>
</feature>
<sequence>MFNHQAYVKIANYRAQLFVFVAVMLLVTGGVLVSFVLPGEQFSWLFVVAALGFYFLLGALCSGLFIYNPLLVFVLTLVFHVAGLAWRLTLPGTISTWYALIIYALVPPFVIWLSYQHQVKHRRNVMRAYLEGMR</sequence>
<feature type="transmembrane region" description="Helical" evidence="1">
    <location>
        <begin position="43"/>
        <end position="65"/>
    </location>
</feature>
<dbReference type="HOGENOM" id="CLU_1893651_0_0_9"/>
<evidence type="ECO:0000256" key="1">
    <source>
        <dbReference type="SAM" id="Phobius"/>
    </source>
</evidence>
<keyword evidence="1" id="KW-0472">Membrane</keyword>
<organism evidence="2">
    <name type="scientific">Metalysinibacillus saudimassiliensis</name>
    <dbReference type="NCBI Taxonomy" id="1461583"/>
    <lineage>
        <taxon>Bacteria</taxon>
        <taxon>Bacillati</taxon>
        <taxon>Bacillota</taxon>
        <taxon>Bacilli</taxon>
        <taxon>Bacillales</taxon>
        <taxon>Caryophanaceae</taxon>
        <taxon>Metalysinibacillus</taxon>
    </lineage>
</organism>
<protein>
    <submittedName>
        <fullName evidence="2">Uncharacterized protein</fullName>
    </submittedName>
</protein>
<keyword evidence="1" id="KW-0812">Transmembrane</keyword>
<gene>
    <name evidence="2" type="ORF">BN1050_00586</name>
</gene>
<reference evidence="2" key="1">
    <citation type="submission" date="2014-07" db="EMBL/GenBank/DDBJ databases">
        <authorList>
            <person name="Urmite Genomes Urmite Genomes"/>
        </authorList>
    </citation>
    <scope>NUCLEOTIDE SEQUENCE</scope>
    <source>
        <strain evidence="2">13S34_air</strain>
    </source>
</reference>
<evidence type="ECO:0000313" key="2">
    <source>
        <dbReference type="EMBL" id="CEA00369.1"/>
    </source>
</evidence>
<feature type="transmembrane region" description="Helical" evidence="1">
    <location>
        <begin position="70"/>
        <end position="89"/>
    </location>
</feature>